<evidence type="ECO:0000313" key="4">
    <source>
        <dbReference type="EMBL" id="SDX92568.1"/>
    </source>
</evidence>
<keyword evidence="2" id="KW-0813">Transport</keyword>
<dbReference type="Pfam" id="PF01297">
    <property type="entry name" value="ZnuA"/>
    <property type="match status" value="1"/>
</dbReference>
<dbReference type="SUPFAM" id="SSF53807">
    <property type="entry name" value="Helical backbone' metal receptor"/>
    <property type="match status" value="1"/>
</dbReference>
<evidence type="ECO:0000256" key="2">
    <source>
        <dbReference type="ARBA" id="ARBA00022448"/>
    </source>
</evidence>
<comment type="similarity">
    <text evidence="1">Belongs to the bacterial solute-binding protein 9 family.</text>
</comment>
<evidence type="ECO:0000256" key="3">
    <source>
        <dbReference type="ARBA" id="ARBA00022729"/>
    </source>
</evidence>
<dbReference type="EMBL" id="FNPD01000006">
    <property type="protein sequence ID" value="SDX92568.1"/>
    <property type="molecule type" value="Genomic_DNA"/>
</dbReference>
<dbReference type="PANTHER" id="PTHR42953">
    <property type="entry name" value="HIGH-AFFINITY ZINC UPTAKE SYSTEM PROTEIN ZNUA-RELATED"/>
    <property type="match status" value="1"/>
</dbReference>
<dbReference type="InterPro" id="IPR006129">
    <property type="entry name" value="AdhesinB"/>
</dbReference>
<proteinExistence type="inferred from homology"/>
<reference evidence="5" key="1">
    <citation type="submission" date="2016-10" db="EMBL/GenBank/DDBJ databases">
        <authorList>
            <person name="Varghese N."/>
            <person name="Submissions S."/>
        </authorList>
    </citation>
    <scope>NUCLEOTIDE SEQUENCE [LARGE SCALE GENOMIC DNA]</scope>
    <source>
        <strain evidence="5">DSM 13490</strain>
    </source>
</reference>
<evidence type="ECO:0000256" key="1">
    <source>
        <dbReference type="ARBA" id="ARBA00011028"/>
    </source>
</evidence>
<dbReference type="AlphaFoldDB" id="A0A1H3FQ98"/>
<evidence type="ECO:0000313" key="5">
    <source>
        <dbReference type="Proteomes" id="UP000199266"/>
    </source>
</evidence>
<dbReference type="Proteomes" id="UP000199266">
    <property type="component" value="Unassembled WGS sequence"/>
</dbReference>
<dbReference type="GO" id="GO:0046872">
    <property type="term" value="F:metal ion binding"/>
    <property type="evidence" value="ECO:0007669"/>
    <property type="project" value="InterPro"/>
</dbReference>
<gene>
    <name evidence="4" type="ORF">SAMN03080603_01160</name>
</gene>
<dbReference type="InterPro" id="IPR050492">
    <property type="entry name" value="Bact_metal-bind_prot9"/>
</dbReference>
<dbReference type="PANTHER" id="PTHR42953:SF3">
    <property type="entry name" value="HIGH-AFFINITY ZINC UPTAKE SYSTEM PROTEIN ZNUA"/>
    <property type="match status" value="1"/>
</dbReference>
<protein>
    <submittedName>
        <fullName evidence="4">Zinc transport system substrate-binding protein</fullName>
    </submittedName>
</protein>
<keyword evidence="3" id="KW-0732">Signal</keyword>
<dbReference type="GO" id="GO:0007155">
    <property type="term" value="P:cell adhesion"/>
    <property type="evidence" value="ECO:0007669"/>
    <property type="project" value="InterPro"/>
</dbReference>
<dbReference type="Gene3D" id="3.40.50.1980">
    <property type="entry name" value="Nitrogenase molybdenum iron protein domain"/>
    <property type="match status" value="2"/>
</dbReference>
<keyword evidence="5" id="KW-1185">Reference proteome</keyword>
<dbReference type="PRINTS" id="PR00691">
    <property type="entry name" value="ADHESINB"/>
</dbReference>
<accession>A0A1H3FQ98</accession>
<dbReference type="GO" id="GO:0030001">
    <property type="term" value="P:metal ion transport"/>
    <property type="evidence" value="ECO:0007669"/>
    <property type="project" value="InterPro"/>
</dbReference>
<sequence length="298" mass="33585">MGRTIGHRSLIKILLLFLSVSLFLGKNTSAFADTFADNGRIAFVSVPPIAYFVEKIGGETIRVESLINPGDDPHVYEPKPKQMADLSKARLYFSTNFPFERNLLTKIKATNPNLTITNTGYGISYIADAAHKGHEGEDGFDPHIWTSPLNAFKIAENIYRELVSANPEEVEIYRKNYLELLRSITKLDEELWERSKSARGMKFLVFHPAWSYFARDYGLIQVPVEQEGKEPKGAQLSRLIEDAKKEGIKVLFVSPQHSKRSAKIIADAIGAKIVEIDPLSKKWDESLRSMVEILCEAL</sequence>
<dbReference type="RefSeq" id="WP_091461288.1">
    <property type="nucleotide sequence ID" value="NZ_FNPD01000006.1"/>
</dbReference>
<name>A0A1H3FQ98_9BACT</name>
<organism evidence="4 5">
    <name type="scientific">Acetomicrobium thermoterrenum DSM 13490</name>
    <dbReference type="NCBI Taxonomy" id="1120987"/>
    <lineage>
        <taxon>Bacteria</taxon>
        <taxon>Thermotogati</taxon>
        <taxon>Synergistota</taxon>
        <taxon>Synergistia</taxon>
        <taxon>Synergistales</taxon>
        <taxon>Acetomicrobiaceae</taxon>
        <taxon>Acetomicrobium</taxon>
    </lineage>
</organism>
<dbReference type="InterPro" id="IPR006127">
    <property type="entry name" value="ZnuA-like"/>
</dbReference>